<sequence>MLATKPNTRENTARHLSTYPATLETNVRARNASLNKKSKEKLKWIGTVLFCTAIASGLIYRYALIAQANLQVENLKQQVMDKQDEVAKMTKNIQDLERPARIIEIAKDKLGMVFVNSPTAQGGQSGDSQ</sequence>
<reference evidence="3" key="1">
    <citation type="journal article" date="2023" name="Int. J. Syst. Evol. Microbiol.">
        <title>Collibacillus ludicampi gen. nov., sp. nov., a new soil bacterium of the family Alicyclobacillaceae.</title>
        <authorList>
            <person name="Jojima T."/>
            <person name="Ioku Y."/>
            <person name="Fukuta Y."/>
            <person name="Shirasaka N."/>
            <person name="Matsumura Y."/>
            <person name="Mori M."/>
        </authorList>
    </citation>
    <scope>NUCLEOTIDE SEQUENCE</scope>
    <source>
        <strain evidence="3">TP075</strain>
    </source>
</reference>
<accession>A0AAV4LI25</accession>
<dbReference type="RefSeq" id="WP_282200420.1">
    <property type="nucleotide sequence ID" value="NZ_BOQE01000001.1"/>
</dbReference>
<gene>
    <name evidence="3" type="ORF">DNHGIG_29940</name>
</gene>
<keyword evidence="4" id="KW-1185">Reference proteome</keyword>
<dbReference type="EMBL" id="BOQE01000001">
    <property type="protein sequence ID" value="GIM47445.1"/>
    <property type="molecule type" value="Genomic_DNA"/>
</dbReference>
<dbReference type="InterPro" id="IPR007060">
    <property type="entry name" value="FtsL/DivIC"/>
</dbReference>
<protein>
    <recommendedName>
        <fullName evidence="5">Cell division protein FtsL</fullName>
    </recommendedName>
</protein>
<feature type="coiled-coil region" evidence="1">
    <location>
        <begin position="65"/>
        <end position="92"/>
    </location>
</feature>
<name>A0AAV4LI25_9BACL</name>
<feature type="transmembrane region" description="Helical" evidence="2">
    <location>
        <begin position="44"/>
        <end position="63"/>
    </location>
</feature>
<evidence type="ECO:0000313" key="4">
    <source>
        <dbReference type="Proteomes" id="UP001057291"/>
    </source>
</evidence>
<evidence type="ECO:0000313" key="3">
    <source>
        <dbReference type="EMBL" id="GIM47445.1"/>
    </source>
</evidence>
<keyword evidence="1" id="KW-0175">Coiled coil</keyword>
<dbReference type="Proteomes" id="UP001057291">
    <property type="component" value="Unassembled WGS sequence"/>
</dbReference>
<evidence type="ECO:0000256" key="1">
    <source>
        <dbReference type="SAM" id="Coils"/>
    </source>
</evidence>
<dbReference type="AlphaFoldDB" id="A0AAV4LI25"/>
<evidence type="ECO:0000256" key="2">
    <source>
        <dbReference type="SAM" id="Phobius"/>
    </source>
</evidence>
<keyword evidence="2" id="KW-0472">Membrane</keyword>
<proteinExistence type="predicted"/>
<keyword evidence="2" id="KW-0812">Transmembrane</keyword>
<evidence type="ECO:0008006" key="5">
    <source>
        <dbReference type="Google" id="ProtNLM"/>
    </source>
</evidence>
<keyword evidence="2" id="KW-1133">Transmembrane helix</keyword>
<organism evidence="3 4">
    <name type="scientific">Collibacillus ludicampi</name>
    <dbReference type="NCBI Taxonomy" id="2771369"/>
    <lineage>
        <taxon>Bacteria</taxon>
        <taxon>Bacillati</taxon>
        <taxon>Bacillota</taxon>
        <taxon>Bacilli</taxon>
        <taxon>Bacillales</taxon>
        <taxon>Alicyclobacillaceae</taxon>
        <taxon>Collibacillus</taxon>
    </lineage>
</organism>
<comment type="caution">
    <text evidence="3">The sequence shown here is derived from an EMBL/GenBank/DDBJ whole genome shotgun (WGS) entry which is preliminary data.</text>
</comment>
<dbReference type="Pfam" id="PF04977">
    <property type="entry name" value="DivIC"/>
    <property type="match status" value="1"/>
</dbReference>